<dbReference type="Proteomes" id="UP000069940">
    <property type="component" value="Unassembled WGS sequence"/>
</dbReference>
<sequence length="220" mass="24714">MGQLKLKCWIFGKGSFKRYITHTCPLKQRDILVLFVVKKLCEDNYTTTTTATTMKYLISMLGLGLLLVFVTSVAESSLRNSLANSTDLIGGGGGANTLQKNDSCLILCNYCGCDGSFVGDDCVCDCGIDGEEHIKCLEKLESAEQEVDFETFEDEMSFIATQSGMLGRRLRREVDDRMERVGPGRKLNRKNKRKKVNRQQRGRGRRFLQMLTSGPNKNKE</sequence>
<keyword evidence="2" id="KW-0812">Transmembrane</keyword>
<reference evidence="3" key="2">
    <citation type="submission" date="2025-05" db="UniProtKB">
        <authorList>
            <consortium name="EnsemblMetazoa"/>
        </authorList>
    </citation>
    <scope>IDENTIFICATION</scope>
    <source>
        <strain evidence="3">Foshan</strain>
    </source>
</reference>
<evidence type="ECO:0008006" key="5">
    <source>
        <dbReference type="Google" id="ProtNLM"/>
    </source>
</evidence>
<feature type="transmembrane region" description="Helical" evidence="2">
    <location>
        <begin position="56"/>
        <end position="74"/>
    </location>
</feature>
<accession>A0ABM1Z448</accession>
<dbReference type="EnsemblMetazoa" id="AALFPA23_014922.R21625">
    <property type="protein sequence ID" value="AALFPA23_014922.P21625"/>
    <property type="gene ID" value="AALFPA23_014922"/>
</dbReference>
<feature type="region of interest" description="Disordered" evidence="1">
    <location>
        <begin position="176"/>
        <end position="220"/>
    </location>
</feature>
<evidence type="ECO:0000256" key="2">
    <source>
        <dbReference type="SAM" id="Phobius"/>
    </source>
</evidence>
<protein>
    <recommendedName>
        <fullName evidence="5">Secreted protein</fullName>
    </recommendedName>
</protein>
<evidence type="ECO:0000256" key="1">
    <source>
        <dbReference type="SAM" id="MobiDB-lite"/>
    </source>
</evidence>
<dbReference type="GeneID" id="109397322"/>
<organism evidence="3 4">
    <name type="scientific">Aedes albopictus</name>
    <name type="common">Asian tiger mosquito</name>
    <name type="synonym">Stegomyia albopicta</name>
    <dbReference type="NCBI Taxonomy" id="7160"/>
    <lineage>
        <taxon>Eukaryota</taxon>
        <taxon>Metazoa</taxon>
        <taxon>Ecdysozoa</taxon>
        <taxon>Arthropoda</taxon>
        <taxon>Hexapoda</taxon>
        <taxon>Insecta</taxon>
        <taxon>Pterygota</taxon>
        <taxon>Neoptera</taxon>
        <taxon>Endopterygota</taxon>
        <taxon>Diptera</taxon>
        <taxon>Nematocera</taxon>
        <taxon>Culicoidea</taxon>
        <taxon>Culicidae</taxon>
        <taxon>Culicinae</taxon>
        <taxon>Aedini</taxon>
        <taxon>Aedes</taxon>
        <taxon>Stegomyia</taxon>
    </lineage>
</organism>
<proteinExistence type="predicted"/>
<keyword evidence="4" id="KW-1185">Reference proteome</keyword>
<evidence type="ECO:0000313" key="3">
    <source>
        <dbReference type="EnsemblMetazoa" id="AALFPA23_014922.P21625"/>
    </source>
</evidence>
<feature type="compositionally biased region" description="Basic residues" evidence="1">
    <location>
        <begin position="186"/>
        <end position="206"/>
    </location>
</feature>
<keyword evidence="2" id="KW-1133">Transmembrane helix</keyword>
<reference evidence="4" key="1">
    <citation type="journal article" date="2015" name="Proc. Natl. Acad. Sci. U.S.A.">
        <title>Genome sequence of the Asian Tiger mosquito, Aedes albopictus, reveals insights into its biology, genetics, and evolution.</title>
        <authorList>
            <person name="Chen X.G."/>
            <person name="Jiang X."/>
            <person name="Gu J."/>
            <person name="Xu M."/>
            <person name="Wu Y."/>
            <person name="Deng Y."/>
            <person name="Zhang C."/>
            <person name="Bonizzoni M."/>
            <person name="Dermauw W."/>
            <person name="Vontas J."/>
            <person name="Armbruster P."/>
            <person name="Huang X."/>
            <person name="Yang Y."/>
            <person name="Zhang H."/>
            <person name="He W."/>
            <person name="Peng H."/>
            <person name="Liu Y."/>
            <person name="Wu K."/>
            <person name="Chen J."/>
            <person name="Lirakis M."/>
            <person name="Topalis P."/>
            <person name="Van Leeuwen T."/>
            <person name="Hall A.B."/>
            <person name="Jiang X."/>
            <person name="Thorpe C."/>
            <person name="Mueller R.L."/>
            <person name="Sun C."/>
            <person name="Waterhouse R.M."/>
            <person name="Yan G."/>
            <person name="Tu Z.J."/>
            <person name="Fang X."/>
            <person name="James A.A."/>
        </authorList>
    </citation>
    <scope>NUCLEOTIDE SEQUENCE [LARGE SCALE GENOMIC DNA]</scope>
    <source>
        <strain evidence="4">Foshan</strain>
    </source>
</reference>
<keyword evidence="2" id="KW-0472">Membrane</keyword>
<evidence type="ECO:0000313" key="4">
    <source>
        <dbReference type="Proteomes" id="UP000069940"/>
    </source>
</evidence>
<dbReference type="RefSeq" id="XP_019525197.3">
    <property type="nucleotide sequence ID" value="XM_019669652.3"/>
</dbReference>
<name>A0ABM1Z448_AEDAL</name>